<dbReference type="GeneID" id="23673062"/>
<protein>
    <submittedName>
        <fullName evidence="2">Uncharacterized protein</fullName>
    </submittedName>
</protein>
<evidence type="ECO:0000313" key="2">
    <source>
        <dbReference type="EMBL" id="KAB0452075.1"/>
    </source>
</evidence>
<feature type="transmembrane region" description="Helical" evidence="1">
    <location>
        <begin position="100"/>
        <end position="121"/>
    </location>
</feature>
<keyword evidence="1" id="KW-0472">Membrane</keyword>
<name>A0A643CMM4_ANAMA</name>
<accession>A0A643CMM4</accession>
<proteinExistence type="predicted"/>
<keyword evidence="1" id="KW-1133">Transmembrane helix</keyword>
<evidence type="ECO:0000256" key="1">
    <source>
        <dbReference type="SAM" id="Phobius"/>
    </source>
</evidence>
<feature type="transmembrane region" description="Helical" evidence="1">
    <location>
        <begin position="21"/>
        <end position="40"/>
    </location>
</feature>
<gene>
    <name evidence="2" type="ORF">FY207_02175</name>
</gene>
<keyword evidence="1" id="KW-0812">Transmembrane</keyword>
<dbReference type="RefSeq" id="WP_010267615.1">
    <property type="nucleotide sequence ID" value="NZ_PKOF01000013.1"/>
</dbReference>
<organism evidence="2">
    <name type="scientific">Anaplasma marginale</name>
    <dbReference type="NCBI Taxonomy" id="770"/>
    <lineage>
        <taxon>Bacteria</taxon>
        <taxon>Pseudomonadati</taxon>
        <taxon>Pseudomonadota</taxon>
        <taxon>Alphaproteobacteria</taxon>
        <taxon>Rickettsiales</taxon>
        <taxon>Anaplasmataceae</taxon>
        <taxon>Anaplasma</taxon>
    </lineage>
</organism>
<feature type="transmembrane region" description="Helical" evidence="1">
    <location>
        <begin position="60"/>
        <end position="79"/>
    </location>
</feature>
<reference evidence="2" key="1">
    <citation type="submission" date="2019-08" db="EMBL/GenBank/DDBJ databases">
        <authorList>
            <person name="Amaro Estrada I."/>
            <person name="Quiroz Castaneda R.E."/>
            <person name="Martinez Ocampo F."/>
            <person name="Rodriguez Camarillo S.D."/>
        </authorList>
    </citation>
    <scope>NUCLEOTIDE SEQUENCE</scope>
    <source>
        <strain evidence="2">MEX-30-184-02</strain>
    </source>
</reference>
<dbReference type="AlphaFoldDB" id="A0A643CMM4"/>
<dbReference type="EMBL" id="VTCY01000005">
    <property type="protein sequence ID" value="KAB0452075.1"/>
    <property type="molecule type" value="Genomic_DNA"/>
</dbReference>
<sequence>MRPGDPKLRGAANGGLAAEAGPALVMVTGFLAGAGLLADAREAGPDCGTSGGVVSAGKSASITLIGFVAGVFLLVGAGMPDRCARELIPIYLRDSERRGAGGGVALVVIVIDCVAGTFSLVDCKVDGLDCDTGGGVVLKSKLAPAISAGFAVVALLVFPAGVVGRVDFC</sequence>
<feature type="transmembrane region" description="Helical" evidence="1">
    <location>
        <begin position="141"/>
        <end position="163"/>
    </location>
</feature>
<comment type="caution">
    <text evidence="2">The sequence shown here is derived from an EMBL/GenBank/DDBJ whole genome shotgun (WGS) entry which is preliminary data.</text>
</comment>